<dbReference type="PROSITE" id="PS01031">
    <property type="entry name" value="SHSP"/>
    <property type="match status" value="1"/>
</dbReference>
<dbReference type="Gene3D" id="2.60.40.790">
    <property type="match status" value="2"/>
</dbReference>
<evidence type="ECO:0000313" key="6">
    <source>
        <dbReference type="RefSeq" id="XP_065666098.1"/>
    </source>
</evidence>
<keyword evidence="4" id="KW-1185">Reference proteome</keyword>
<proteinExistence type="inferred from homology"/>
<evidence type="ECO:0000259" key="3">
    <source>
        <dbReference type="PROSITE" id="PS01031"/>
    </source>
</evidence>
<feature type="domain" description="SHSP" evidence="3">
    <location>
        <begin position="52"/>
        <end position="170"/>
    </location>
</feature>
<dbReference type="InterPro" id="IPR001436">
    <property type="entry name" value="Alpha-crystallin/sHSP_animal"/>
</dbReference>
<dbReference type="PRINTS" id="PR00299">
    <property type="entry name" value="ACRYSTALLIN"/>
</dbReference>
<dbReference type="RefSeq" id="XP_065666098.1">
    <property type="nucleotide sequence ID" value="XM_065810026.1"/>
</dbReference>
<dbReference type="GeneID" id="100205528"/>
<evidence type="ECO:0000313" key="4">
    <source>
        <dbReference type="Proteomes" id="UP001652625"/>
    </source>
</evidence>
<dbReference type="InterPro" id="IPR008978">
    <property type="entry name" value="HSP20-like_chaperone"/>
</dbReference>
<protein>
    <submittedName>
        <fullName evidence="5 6">Small heat shock protein OV25-1</fullName>
    </submittedName>
</protein>
<dbReference type="SUPFAM" id="SSF49764">
    <property type="entry name" value="HSP20-like chaperones"/>
    <property type="match status" value="2"/>
</dbReference>
<evidence type="ECO:0000313" key="5">
    <source>
        <dbReference type="RefSeq" id="XP_065666097.1"/>
    </source>
</evidence>
<accession>A0ABM4CVZ9</accession>
<organism evidence="4 5">
    <name type="scientific">Hydra vulgaris</name>
    <name type="common">Hydra</name>
    <name type="synonym">Hydra attenuata</name>
    <dbReference type="NCBI Taxonomy" id="6087"/>
    <lineage>
        <taxon>Eukaryota</taxon>
        <taxon>Metazoa</taxon>
        <taxon>Cnidaria</taxon>
        <taxon>Hydrozoa</taxon>
        <taxon>Hydroidolina</taxon>
        <taxon>Anthoathecata</taxon>
        <taxon>Aplanulata</taxon>
        <taxon>Hydridae</taxon>
        <taxon>Hydra</taxon>
    </lineage>
</organism>
<dbReference type="PANTHER" id="PTHR45640">
    <property type="entry name" value="HEAT SHOCK PROTEIN HSP-12.2-RELATED"/>
    <property type="match status" value="1"/>
</dbReference>
<reference evidence="5 6" key="1">
    <citation type="submission" date="2025-05" db="UniProtKB">
        <authorList>
            <consortium name="RefSeq"/>
        </authorList>
    </citation>
    <scope>IDENTIFICATION</scope>
</reference>
<sequence length="255" mass="28922">MSLWHVPVHEYVPIDPFLEEVMDITFPPLRYFPLFNENSTARGLGQGYDRLYKDLVGHTPYGLHSKQKATKKDSFVINLDVKHYKPEEVALKVEGQVLEISGKHRNEGENGFECSEFHRKYTIPDDVDPTTLTSNISQDGILHIEAPKKLPVTSDSAESRESFKCTLDVQGFKPDEISIQVKGRGLVVHGETKTENSGEHGLSFHHKQFTRNISLPDDVDPTHLSSRYTKDCKLTIEAPRSLPQAPLKLEIKMEE</sequence>
<dbReference type="RefSeq" id="XP_065666097.1">
    <property type="nucleotide sequence ID" value="XM_065810025.1"/>
</dbReference>
<gene>
    <name evidence="5 6" type="primary">LOC100205528</name>
</gene>
<dbReference type="CDD" id="cd06526">
    <property type="entry name" value="metazoan_ACD"/>
    <property type="match status" value="2"/>
</dbReference>
<dbReference type="Proteomes" id="UP001652625">
    <property type="component" value="Chromosome 11"/>
</dbReference>
<dbReference type="PANTHER" id="PTHR45640:SF26">
    <property type="entry name" value="RE23625P"/>
    <property type="match status" value="1"/>
</dbReference>
<evidence type="ECO:0000256" key="2">
    <source>
        <dbReference type="RuleBase" id="RU003616"/>
    </source>
</evidence>
<name>A0ABM4CVZ9_HYDVU</name>
<evidence type="ECO:0000256" key="1">
    <source>
        <dbReference type="PROSITE-ProRule" id="PRU00285"/>
    </source>
</evidence>
<dbReference type="InterPro" id="IPR002068">
    <property type="entry name" value="A-crystallin/Hsp20_dom"/>
</dbReference>
<keyword evidence="5 6" id="KW-0346">Stress response</keyword>
<comment type="similarity">
    <text evidence="1 2">Belongs to the small heat shock protein (HSP20) family.</text>
</comment>
<dbReference type="Pfam" id="PF00011">
    <property type="entry name" value="HSP20"/>
    <property type="match status" value="2"/>
</dbReference>